<dbReference type="InterPro" id="IPR013431">
    <property type="entry name" value="Delta_60_rpt"/>
</dbReference>
<dbReference type="Pfam" id="PF17164">
    <property type="entry name" value="DUF5122"/>
    <property type="match status" value="6"/>
</dbReference>
<dbReference type="SUPFAM" id="SSF101898">
    <property type="entry name" value="NHL repeat"/>
    <property type="match status" value="1"/>
</dbReference>
<dbReference type="Proteomes" id="UP000598971">
    <property type="component" value="Unassembled WGS sequence"/>
</dbReference>
<evidence type="ECO:0000313" key="3">
    <source>
        <dbReference type="EMBL" id="NNV54890.1"/>
    </source>
</evidence>
<organism evidence="3 4">
    <name type="scientific">Limnovirga soli</name>
    <dbReference type="NCBI Taxonomy" id="2656915"/>
    <lineage>
        <taxon>Bacteria</taxon>
        <taxon>Pseudomonadati</taxon>
        <taxon>Bacteroidota</taxon>
        <taxon>Chitinophagia</taxon>
        <taxon>Chitinophagales</taxon>
        <taxon>Chitinophagaceae</taxon>
        <taxon>Limnovirga</taxon>
    </lineage>
</organism>
<reference evidence="3" key="1">
    <citation type="submission" date="2019-10" db="EMBL/GenBank/DDBJ databases">
        <title>Draft genome sequence of Panacibacter sp. KCS-6.</title>
        <authorList>
            <person name="Yim K.J."/>
        </authorList>
    </citation>
    <scope>NUCLEOTIDE SEQUENCE</scope>
    <source>
        <strain evidence="3">KCS-6</strain>
    </source>
</reference>
<keyword evidence="4" id="KW-1185">Reference proteome</keyword>
<name>A0A8J8JT86_9BACT</name>
<dbReference type="RefSeq" id="WP_171606805.1">
    <property type="nucleotide sequence ID" value="NZ_WHPF01000003.1"/>
</dbReference>
<feature type="domain" description="Secretion system C-terminal sorting" evidence="2">
    <location>
        <begin position="524"/>
        <end position="593"/>
    </location>
</feature>
<gene>
    <name evidence="3" type="ORF">GD597_05410</name>
</gene>
<accession>A0A8J8JT86</accession>
<proteinExistence type="predicted"/>
<protein>
    <submittedName>
        <fullName evidence="3">T9SS type A sorting domain-containing protein</fullName>
    </submittedName>
</protein>
<dbReference type="NCBIfam" id="TIGR04183">
    <property type="entry name" value="Por_Secre_tail"/>
    <property type="match status" value="1"/>
</dbReference>
<dbReference type="EMBL" id="WHPF01000003">
    <property type="protein sequence ID" value="NNV54890.1"/>
    <property type="molecule type" value="Genomic_DNA"/>
</dbReference>
<keyword evidence="1" id="KW-0732">Signal</keyword>
<feature type="chain" id="PRO_5035195483" evidence="1">
    <location>
        <begin position="20"/>
        <end position="596"/>
    </location>
</feature>
<dbReference type="InterPro" id="IPR013783">
    <property type="entry name" value="Ig-like_fold"/>
</dbReference>
<dbReference type="Pfam" id="PF18962">
    <property type="entry name" value="Por_Secre_tail"/>
    <property type="match status" value="1"/>
</dbReference>
<feature type="signal peptide" evidence="1">
    <location>
        <begin position="1"/>
        <end position="19"/>
    </location>
</feature>
<dbReference type="NCBIfam" id="TIGR02608">
    <property type="entry name" value="delta_60_rpt"/>
    <property type="match status" value="6"/>
</dbReference>
<comment type="caution">
    <text evidence="3">The sequence shown here is derived from an EMBL/GenBank/DDBJ whole genome shotgun (WGS) entry which is preliminary data.</text>
</comment>
<evidence type="ECO:0000256" key="1">
    <source>
        <dbReference type="SAM" id="SignalP"/>
    </source>
</evidence>
<sequence>MKSLLLVLFSIFTCQVLLAQPGTLDNSFGQGGVVLTSMTDGYPECFTSIVQPDGKIIASGRFTETEVSNGFFDGFLLERYLSSGIIDTSFGDSGRIVTDFNHTYENAYHLALQPDGKILAAGYGYVNQSNPNYNALIARYLPDGSLDAGFGNGGKVVLDFGIGNDNVSNILILPNDKIMVCGYVTFHVVTLARYNSNGTLDESFGNNGTITTDLGQWPILNDAVLQADEKIVVAGSIGDGGAKKFLLMRYKQDGTLDESFGEGGKTITDFDVYSEEINALQIKADGKIIVAGYTGSNTINTSGAIARYESQGVLDNSFGLNGKVTTAVIDRDLNFTDIIIDGHNNIVVSSRYDDVLNPISDFAILRYKSTGLLDSTFSADGIAVTDLGFFENAWSVNLNIDGDYILAGQSIGDEYQIALTQYKGGEVEKEQYVRIKKWLHRHGFTWEDKPGNDIRYYSVQRSNNGNFFKELARVFRGTNSQLSFEDANSENGTSYYRVASVLMDNSVNYSNVLSLDYNRISIRVYPNPAKNFLQIEGLSSTESSRLSIYDINGNVRLTATASAPVFSWNIGTLQKGSYVVTAQSNGVVVKKKFLKE</sequence>
<evidence type="ECO:0000259" key="2">
    <source>
        <dbReference type="Pfam" id="PF18962"/>
    </source>
</evidence>
<evidence type="ECO:0000313" key="4">
    <source>
        <dbReference type="Proteomes" id="UP000598971"/>
    </source>
</evidence>
<dbReference type="Gene3D" id="2.60.40.10">
    <property type="entry name" value="Immunoglobulins"/>
    <property type="match status" value="1"/>
</dbReference>
<dbReference type="Gene3D" id="2.80.10.50">
    <property type="match status" value="2"/>
</dbReference>
<dbReference type="AlphaFoldDB" id="A0A8J8JT86"/>
<dbReference type="InterPro" id="IPR026444">
    <property type="entry name" value="Secre_tail"/>
</dbReference>